<gene>
    <name evidence="2" type="ORF">E1B28_011938</name>
</gene>
<evidence type="ECO:0000256" key="1">
    <source>
        <dbReference type="SAM" id="MobiDB-lite"/>
    </source>
</evidence>
<comment type="caution">
    <text evidence="2">The sequence shown here is derived from an EMBL/GenBank/DDBJ whole genome shotgun (WGS) entry which is preliminary data.</text>
</comment>
<keyword evidence="3" id="KW-1185">Reference proteome</keyword>
<dbReference type="EMBL" id="CM032188">
    <property type="protein sequence ID" value="KAG7087891.1"/>
    <property type="molecule type" value="Genomic_DNA"/>
</dbReference>
<protein>
    <submittedName>
        <fullName evidence="2">Uncharacterized protein</fullName>
    </submittedName>
</protein>
<proteinExistence type="predicted"/>
<evidence type="ECO:0000313" key="3">
    <source>
        <dbReference type="Proteomes" id="UP001049176"/>
    </source>
</evidence>
<organism evidence="2 3">
    <name type="scientific">Marasmius oreades</name>
    <name type="common">fairy-ring Marasmius</name>
    <dbReference type="NCBI Taxonomy" id="181124"/>
    <lineage>
        <taxon>Eukaryota</taxon>
        <taxon>Fungi</taxon>
        <taxon>Dikarya</taxon>
        <taxon>Basidiomycota</taxon>
        <taxon>Agaricomycotina</taxon>
        <taxon>Agaricomycetes</taxon>
        <taxon>Agaricomycetidae</taxon>
        <taxon>Agaricales</taxon>
        <taxon>Marasmiineae</taxon>
        <taxon>Marasmiaceae</taxon>
        <taxon>Marasmius</taxon>
    </lineage>
</organism>
<evidence type="ECO:0000313" key="2">
    <source>
        <dbReference type="EMBL" id="KAG7087891.1"/>
    </source>
</evidence>
<dbReference type="RefSeq" id="XP_043004362.1">
    <property type="nucleotide sequence ID" value="XM_043156997.1"/>
</dbReference>
<dbReference type="Proteomes" id="UP001049176">
    <property type="component" value="Chromosome 8"/>
</dbReference>
<dbReference type="GeneID" id="66081013"/>
<feature type="region of interest" description="Disordered" evidence="1">
    <location>
        <begin position="444"/>
        <end position="541"/>
    </location>
</feature>
<accession>A0A9P7RRE2</accession>
<dbReference type="KEGG" id="more:E1B28_011938"/>
<feature type="compositionally biased region" description="Polar residues" evidence="1">
    <location>
        <begin position="461"/>
        <end position="472"/>
    </location>
</feature>
<reference evidence="2" key="1">
    <citation type="journal article" date="2021" name="Genome Biol. Evol.">
        <title>The assembled and annotated genome of the fairy-ring fungus Marasmius oreades.</title>
        <authorList>
            <person name="Hiltunen M."/>
            <person name="Ament-Velasquez S.L."/>
            <person name="Johannesson H."/>
        </authorList>
    </citation>
    <scope>NUCLEOTIDE SEQUENCE</scope>
    <source>
        <strain evidence="2">03SP1</strain>
    </source>
</reference>
<dbReference type="AlphaFoldDB" id="A0A9P7RRE2"/>
<name>A0A9P7RRE2_9AGAR</name>
<sequence length="541" mass="60499">MPKSPVVSRVLHQVGQLSACYFGLGVARSWCATNVSAHQPSGPSVYKLQGAQWLLKTYWDTPSLVPHLRTILHRDMSLSHATLVTFSALDQWKLLAWKKLETFELDLVLANPSKFFREERQRVGLDPEGRDSIAGSPTSFESPLCTQLLYYLASWGDDPIGWKLLYELTHEFYRMNIPLQAKIPFVLPFYHIEKLLLPPATSVGQRPFSSGASSSPVFERKLGLEFLEFYSTGWSFASELDGGHYDKLALVTALTSHVRSYSQTSTLVTTEEGFGFLSFIHGRIITEELYQNGDWTFTDIIPNWLSALDEVQSHRPDRLFERIPGFFPLTVSGLMGLLKTSGKTSALVPILDSFKEGWDEVGQRQRHSLVNALSEHINSQQFARPMLLLLEAGDSGRDSLNAGVGFLTFVNNKLAEDPTFHRGEFSGIRSRWVKALRHIGYSHRLPPDHFRLVPEPGGTRATRTGTESASWRTESESDEENEQHHQEDQGEAGGEGDVIPSEEPLDTRETGDSVSINTENQPEHGRENEGVFGGPGADKNV</sequence>
<dbReference type="OrthoDB" id="3131153at2759"/>
<feature type="compositionally biased region" description="Gly residues" evidence="1">
    <location>
        <begin position="531"/>
        <end position="541"/>
    </location>
</feature>